<organism evidence="1 2">
    <name type="scientific">Petrotoga miotherma DSM 10691</name>
    <dbReference type="NCBI Taxonomy" id="1434326"/>
    <lineage>
        <taxon>Bacteria</taxon>
        <taxon>Thermotogati</taxon>
        <taxon>Thermotogota</taxon>
        <taxon>Thermotogae</taxon>
        <taxon>Petrotogales</taxon>
        <taxon>Petrotogaceae</taxon>
        <taxon>Petrotoga</taxon>
    </lineage>
</organism>
<name>A0A2K1PDJ6_9BACT</name>
<evidence type="ECO:0000313" key="2">
    <source>
        <dbReference type="Proteomes" id="UP000236199"/>
    </source>
</evidence>
<protein>
    <submittedName>
        <fullName evidence="1">Uncharacterized protein</fullName>
    </submittedName>
</protein>
<comment type="caution">
    <text evidence="1">The sequence shown here is derived from an EMBL/GenBank/DDBJ whole genome shotgun (WGS) entry which is preliminary data.</text>
</comment>
<dbReference type="AlphaFoldDB" id="A0A2K1PDJ6"/>
<dbReference type="Proteomes" id="UP000236199">
    <property type="component" value="Unassembled WGS sequence"/>
</dbReference>
<dbReference type="EMBL" id="AZRM01000018">
    <property type="protein sequence ID" value="PNS00860.1"/>
    <property type="molecule type" value="Genomic_DNA"/>
</dbReference>
<reference evidence="1 2" key="1">
    <citation type="submission" date="2013-12" db="EMBL/GenBank/DDBJ databases">
        <title>Comparative genomics of Petrotoga isolates.</title>
        <authorList>
            <person name="Nesbo C.L."/>
            <person name="Charchuk R."/>
            <person name="Chow K."/>
        </authorList>
    </citation>
    <scope>NUCLEOTIDE SEQUENCE [LARGE SCALE GENOMIC DNA]</scope>
    <source>
        <strain evidence="1 2">DSM 10691</strain>
    </source>
</reference>
<evidence type="ECO:0000313" key="1">
    <source>
        <dbReference type="EMBL" id="PNS00860.1"/>
    </source>
</evidence>
<gene>
    <name evidence="1" type="ORF">X928_04005</name>
</gene>
<sequence>MRESQGEALLQPCAKNFFKTNFDFGDLKGQSPLKLMGGLRGERALNHYHFWR</sequence>
<proteinExistence type="predicted"/>
<accession>A0A2K1PDJ6</accession>
<keyword evidence="2" id="KW-1185">Reference proteome</keyword>